<gene>
    <name evidence="4" type="ORF">Plil01_000311700</name>
</gene>
<feature type="domain" description="CBM1" evidence="3">
    <location>
        <begin position="85"/>
        <end position="104"/>
    </location>
</feature>
<dbReference type="AlphaFoldDB" id="A0A9W6TD73"/>
<dbReference type="EMBL" id="BSXW01000123">
    <property type="protein sequence ID" value="GMF12515.1"/>
    <property type="molecule type" value="Genomic_DNA"/>
</dbReference>
<proteinExistence type="predicted"/>
<feature type="transmembrane region" description="Helical" evidence="2">
    <location>
        <begin position="48"/>
        <end position="65"/>
    </location>
</feature>
<dbReference type="GO" id="GO:0005975">
    <property type="term" value="P:carbohydrate metabolic process"/>
    <property type="evidence" value="ECO:0007669"/>
    <property type="project" value="InterPro"/>
</dbReference>
<name>A0A9W6TD73_9STRA</name>
<sequence>MQLKIVARNPTGLRQSTSYSTATITPEFAPSVQPSAFQFLTRHKKMKILVFATVAIATLSAVHAGDQSSLHLRNGEECTITNELQCDGQNWVGSTCCADPSYECRWSDDEHNVKRCQKKKDENHDESAEKELDDDPFFFLFMMYWLLLMTMM</sequence>
<evidence type="ECO:0000313" key="4">
    <source>
        <dbReference type="EMBL" id="GMF12515.1"/>
    </source>
</evidence>
<accession>A0A9W6TD73</accession>
<evidence type="ECO:0000313" key="5">
    <source>
        <dbReference type="Proteomes" id="UP001165083"/>
    </source>
</evidence>
<reference evidence="4" key="1">
    <citation type="submission" date="2023-04" db="EMBL/GenBank/DDBJ databases">
        <title>Phytophthora lilii NBRC 32176.</title>
        <authorList>
            <person name="Ichikawa N."/>
            <person name="Sato H."/>
            <person name="Tonouchi N."/>
        </authorList>
    </citation>
    <scope>NUCLEOTIDE SEQUENCE</scope>
    <source>
        <strain evidence="4">NBRC 32176</strain>
    </source>
</reference>
<keyword evidence="2" id="KW-0472">Membrane</keyword>
<evidence type="ECO:0000256" key="1">
    <source>
        <dbReference type="ARBA" id="ARBA00022729"/>
    </source>
</evidence>
<dbReference type="GO" id="GO:0005576">
    <property type="term" value="C:extracellular region"/>
    <property type="evidence" value="ECO:0007669"/>
    <property type="project" value="InterPro"/>
</dbReference>
<dbReference type="Pfam" id="PF00734">
    <property type="entry name" value="CBM_1"/>
    <property type="match status" value="1"/>
</dbReference>
<keyword evidence="5" id="KW-1185">Reference proteome</keyword>
<protein>
    <submittedName>
        <fullName evidence="4">Unnamed protein product</fullName>
    </submittedName>
</protein>
<dbReference type="OrthoDB" id="124160at2759"/>
<dbReference type="InterPro" id="IPR000254">
    <property type="entry name" value="CBD"/>
</dbReference>
<dbReference type="GO" id="GO:0030248">
    <property type="term" value="F:cellulose binding"/>
    <property type="evidence" value="ECO:0007669"/>
    <property type="project" value="InterPro"/>
</dbReference>
<evidence type="ECO:0000256" key="2">
    <source>
        <dbReference type="SAM" id="Phobius"/>
    </source>
</evidence>
<keyword evidence="1" id="KW-0732">Signal</keyword>
<keyword evidence="2" id="KW-1133">Transmembrane helix</keyword>
<evidence type="ECO:0000259" key="3">
    <source>
        <dbReference type="Pfam" id="PF00734"/>
    </source>
</evidence>
<keyword evidence="2" id="KW-0812">Transmembrane</keyword>
<comment type="caution">
    <text evidence="4">The sequence shown here is derived from an EMBL/GenBank/DDBJ whole genome shotgun (WGS) entry which is preliminary data.</text>
</comment>
<dbReference type="Proteomes" id="UP001165083">
    <property type="component" value="Unassembled WGS sequence"/>
</dbReference>
<organism evidence="4 5">
    <name type="scientific">Phytophthora lilii</name>
    <dbReference type="NCBI Taxonomy" id="2077276"/>
    <lineage>
        <taxon>Eukaryota</taxon>
        <taxon>Sar</taxon>
        <taxon>Stramenopiles</taxon>
        <taxon>Oomycota</taxon>
        <taxon>Peronosporomycetes</taxon>
        <taxon>Peronosporales</taxon>
        <taxon>Peronosporaceae</taxon>
        <taxon>Phytophthora</taxon>
    </lineage>
</organism>